<dbReference type="EMBL" id="BT088916">
    <property type="protein sequence ID" value="ACT22582.1"/>
    <property type="molecule type" value="mRNA"/>
</dbReference>
<name>C5WLV1_DROME</name>
<accession>C5WLV1</accession>
<reference evidence="1" key="1">
    <citation type="submission" date="2009-07" db="EMBL/GenBank/DDBJ databases">
        <authorList>
            <person name="Carlson J."/>
            <person name="Booth B."/>
            <person name="Frise E."/>
            <person name="Park S."/>
            <person name="Wan K."/>
            <person name="Yu C."/>
            <person name="Celniker S."/>
        </authorList>
    </citation>
    <scope>NUCLEOTIDE SEQUENCE</scope>
    <source>
        <strain evidence="1">Berkeley</strain>
    </source>
</reference>
<evidence type="ECO:0000313" key="1">
    <source>
        <dbReference type="EMBL" id="ACT22582.1"/>
    </source>
</evidence>
<sequence>MSNKRKISTMKCLIKGKYARTKKRHNLSTKIPYKQTIQIKVVSEFSNIVRYIVFL</sequence>
<organism evidence="1">
    <name type="scientific">Drosophila melanogaster</name>
    <name type="common">Fruit fly</name>
    <dbReference type="NCBI Taxonomy" id="7227"/>
    <lineage>
        <taxon>Eukaryota</taxon>
        <taxon>Metazoa</taxon>
        <taxon>Ecdysozoa</taxon>
        <taxon>Arthropoda</taxon>
        <taxon>Hexapoda</taxon>
        <taxon>Insecta</taxon>
        <taxon>Pterygota</taxon>
        <taxon>Neoptera</taxon>
        <taxon>Endopterygota</taxon>
        <taxon>Diptera</taxon>
        <taxon>Brachycera</taxon>
        <taxon>Muscomorpha</taxon>
        <taxon>Ephydroidea</taxon>
        <taxon>Drosophilidae</taxon>
        <taxon>Drosophila</taxon>
        <taxon>Sophophora</taxon>
    </lineage>
</organism>
<dbReference type="AlphaFoldDB" id="C5WLV1"/>
<protein>
    <submittedName>
        <fullName evidence="1">RE35117p</fullName>
    </submittedName>
</protein>
<proteinExistence type="evidence at transcript level"/>